<dbReference type="CDD" id="cd07478">
    <property type="entry name" value="Peptidases_S8_CspA-like"/>
    <property type="match status" value="1"/>
</dbReference>
<feature type="active site" description="Charge relay system" evidence="5">
    <location>
        <position position="514"/>
    </location>
</feature>
<gene>
    <name evidence="7" type="ORF">J2Z44_003043</name>
</gene>
<sequence>MDKKSNYNNLDFRQISGNFTYGDPAEVLMLTVEYIGNVEEEFRGINFARVVVVTPFNAIIFVEARRLQELLRISKTIQYVDPINPYTLTQVSPIEAANILEFSQGGTLDLRGTGVIVGMIDTGIDYLNREFMTEDDKTRIDRIWDQTIEGGRAPFNLGYGSEYTREDINRAIEAQRAGGDPYAIVPSRDENGHGTADAGIIGARGYGDMRGAAPDCEFIMVKLRETNSTYLQNIGVYDEPGIYRSSDIIAAIYYLTEVQRATRKPMVIFIPLGSNFGGHDGSSSVERLIDLLSTRRGLVFVTGTGNQGNTETHTAGIIARTGDVATVEMDVDPSQRGLALNLWCNYPERISVGITSPTGEVMDRIPARLNGKGKKTFLYEKTVVSVVYSFPGIITGDELILIVFNDLKPGIWKLTLYGDFIVNGKYDIWMPQRPIAKPATRFLAPSNVMTLTLPSTSRSVIATGYYDQSNNVLGPSSGIGFTRDERVKPDLVSGGVEVLTTAVGGGSTVVTGSSAATAVLAGAIALILQWGIVEGNDPKLYSEEIRNYLIRGTRKRPGDVYPNPEWGFGILDLAGAFDAIAGQEQESNALVRGSYYENRGLITEIYIESLPACIYIRMPREICKRLGFGRDKEVRGYASR</sequence>
<dbReference type="InterPro" id="IPR034045">
    <property type="entry name" value="Pep_S8_CspA-like"/>
</dbReference>
<evidence type="ECO:0000256" key="1">
    <source>
        <dbReference type="ARBA" id="ARBA00011073"/>
    </source>
</evidence>
<keyword evidence="8" id="KW-1185">Reference proteome</keyword>
<protein>
    <submittedName>
        <fullName evidence="7">Subtilisin family serine protease</fullName>
    </submittedName>
</protein>
<comment type="similarity">
    <text evidence="1 5">Belongs to the peptidase S8 family.</text>
</comment>
<keyword evidence="3 5" id="KW-0378">Hydrolase</keyword>
<dbReference type="InterPro" id="IPR000209">
    <property type="entry name" value="Peptidase_S8/S53_dom"/>
</dbReference>
<evidence type="ECO:0000256" key="2">
    <source>
        <dbReference type="ARBA" id="ARBA00022670"/>
    </source>
</evidence>
<evidence type="ECO:0000313" key="7">
    <source>
        <dbReference type="EMBL" id="MBP2023206.1"/>
    </source>
</evidence>
<comment type="caution">
    <text evidence="7">The sequence shown here is derived from an EMBL/GenBank/DDBJ whole genome shotgun (WGS) entry which is preliminary data.</text>
</comment>
<accession>A0ABS4K7V4</accession>
<dbReference type="InterPro" id="IPR036852">
    <property type="entry name" value="Peptidase_S8/S53_dom_sf"/>
</dbReference>
<keyword evidence="2 5" id="KW-0645">Protease</keyword>
<feature type="active site" description="Charge relay system" evidence="5">
    <location>
        <position position="121"/>
    </location>
</feature>
<name>A0ABS4K7V4_9CLOT</name>
<dbReference type="Pfam" id="PF00082">
    <property type="entry name" value="Peptidase_S8"/>
    <property type="match status" value="2"/>
</dbReference>
<dbReference type="PROSITE" id="PS51892">
    <property type="entry name" value="SUBTILASE"/>
    <property type="match status" value="1"/>
</dbReference>
<dbReference type="Gene3D" id="2.60.120.1290">
    <property type="match status" value="1"/>
</dbReference>
<feature type="domain" description="Peptidase S8/S53" evidence="6">
    <location>
        <begin position="112"/>
        <end position="316"/>
    </location>
</feature>
<dbReference type="SUPFAM" id="SSF52743">
    <property type="entry name" value="Subtilisin-like"/>
    <property type="match status" value="1"/>
</dbReference>
<dbReference type="PRINTS" id="PR00723">
    <property type="entry name" value="SUBTILISIN"/>
</dbReference>
<proteinExistence type="inferred from homology"/>
<evidence type="ECO:0000256" key="3">
    <source>
        <dbReference type="ARBA" id="ARBA00022801"/>
    </source>
</evidence>
<keyword evidence="4 5" id="KW-0720">Serine protease</keyword>
<reference evidence="7 8" key="1">
    <citation type="submission" date="2021-03" db="EMBL/GenBank/DDBJ databases">
        <title>Genomic Encyclopedia of Type Strains, Phase IV (KMG-IV): sequencing the most valuable type-strain genomes for metagenomic binning, comparative biology and taxonomic classification.</title>
        <authorList>
            <person name="Goeker M."/>
        </authorList>
    </citation>
    <scope>NUCLEOTIDE SEQUENCE [LARGE SCALE GENOMIC DNA]</scope>
    <source>
        <strain evidence="7 8">DSM 28650</strain>
    </source>
</reference>
<dbReference type="GO" id="GO:0006508">
    <property type="term" value="P:proteolysis"/>
    <property type="evidence" value="ECO:0007669"/>
    <property type="project" value="UniProtKB-KW"/>
</dbReference>
<dbReference type="Proteomes" id="UP001519308">
    <property type="component" value="Unassembled WGS sequence"/>
</dbReference>
<dbReference type="PANTHER" id="PTHR43806:SF11">
    <property type="entry name" value="CEREVISIN-RELATED"/>
    <property type="match status" value="1"/>
</dbReference>
<dbReference type="Gene3D" id="3.40.50.200">
    <property type="entry name" value="Peptidase S8/S53 domain"/>
    <property type="match status" value="1"/>
</dbReference>
<evidence type="ECO:0000256" key="5">
    <source>
        <dbReference type="PROSITE-ProRule" id="PRU01240"/>
    </source>
</evidence>
<dbReference type="InterPro" id="IPR023827">
    <property type="entry name" value="Peptidase_S8_Asp-AS"/>
</dbReference>
<dbReference type="PROSITE" id="PS00136">
    <property type="entry name" value="SUBTILASE_ASP"/>
    <property type="match status" value="1"/>
</dbReference>
<dbReference type="PANTHER" id="PTHR43806">
    <property type="entry name" value="PEPTIDASE S8"/>
    <property type="match status" value="1"/>
</dbReference>
<dbReference type="RefSeq" id="WP_021285537.1">
    <property type="nucleotide sequence ID" value="NZ_JAGGLL010000025.1"/>
</dbReference>
<dbReference type="InterPro" id="IPR015500">
    <property type="entry name" value="Peptidase_S8_subtilisin-rel"/>
</dbReference>
<evidence type="ECO:0000256" key="4">
    <source>
        <dbReference type="ARBA" id="ARBA00022825"/>
    </source>
</evidence>
<evidence type="ECO:0000259" key="6">
    <source>
        <dbReference type="Pfam" id="PF00082"/>
    </source>
</evidence>
<dbReference type="InterPro" id="IPR050131">
    <property type="entry name" value="Peptidase_S8_subtilisin-like"/>
</dbReference>
<dbReference type="EMBL" id="JAGGLL010000025">
    <property type="protein sequence ID" value="MBP2023206.1"/>
    <property type="molecule type" value="Genomic_DNA"/>
</dbReference>
<evidence type="ECO:0000313" key="8">
    <source>
        <dbReference type="Proteomes" id="UP001519308"/>
    </source>
</evidence>
<feature type="domain" description="Peptidase S8/S53" evidence="6">
    <location>
        <begin position="450"/>
        <end position="569"/>
    </location>
</feature>
<dbReference type="GO" id="GO:0008233">
    <property type="term" value="F:peptidase activity"/>
    <property type="evidence" value="ECO:0007669"/>
    <property type="project" value="UniProtKB-KW"/>
</dbReference>
<organism evidence="7 8">
    <name type="scientific">Clostridium punense</name>
    <dbReference type="NCBI Taxonomy" id="1054297"/>
    <lineage>
        <taxon>Bacteria</taxon>
        <taxon>Bacillati</taxon>
        <taxon>Bacillota</taxon>
        <taxon>Clostridia</taxon>
        <taxon>Eubacteriales</taxon>
        <taxon>Clostridiaceae</taxon>
        <taxon>Clostridium</taxon>
    </lineage>
</organism>
<feature type="active site" description="Charge relay system" evidence="5">
    <location>
        <position position="193"/>
    </location>
</feature>